<protein>
    <submittedName>
        <fullName evidence="2">Uncharacterized protein</fullName>
    </submittedName>
</protein>
<name>A0A2I1FDK4_9GLOM</name>
<comment type="caution">
    <text evidence="2">The sequence shown here is derived from an EMBL/GenBank/DDBJ whole genome shotgun (WGS) entry which is preliminary data.</text>
</comment>
<proteinExistence type="predicted"/>
<dbReference type="Proteomes" id="UP000232722">
    <property type="component" value="Unassembled WGS sequence"/>
</dbReference>
<reference evidence="2 5" key="1">
    <citation type="submission" date="2016-04" db="EMBL/GenBank/DDBJ databases">
        <title>Genome analyses suggest a sexual origin of heterokaryosis in a supposedly ancient asexual fungus.</title>
        <authorList>
            <person name="Ropars J."/>
            <person name="Sedzielewska K."/>
            <person name="Noel J."/>
            <person name="Charron P."/>
            <person name="Farinelli L."/>
            <person name="Marton T."/>
            <person name="Kruger M."/>
            <person name="Pelin A."/>
            <person name="Brachmann A."/>
            <person name="Corradi N."/>
        </authorList>
    </citation>
    <scope>NUCLEOTIDE SEQUENCE [LARGE SCALE GENOMIC DNA]</scope>
    <source>
        <strain evidence="2 5">A5</strain>
    </source>
</reference>
<evidence type="ECO:0000313" key="5">
    <source>
        <dbReference type="Proteomes" id="UP000232722"/>
    </source>
</evidence>
<dbReference type="VEuPathDB" id="FungiDB:FUN_016081"/>
<accession>A0A2I1FDK4</accession>
<reference evidence="3 4" key="4">
    <citation type="submission" date="2017-10" db="EMBL/GenBank/DDBJ databases">
        <title>Genome analyses suggest a sexual origin of heterokaryosis in a supposedly ancient asexual fungus.</title>
        <authorList>
            <person name="Corradi N."/>
            <person name="Sedzielewska K."/>
            <person name="Noel J."/>
            <person name="Charron P."/>
            <person name="Farinelli L."/>
            <person name="Marton T."/>
            <person name="Kruger M."/>
            <person name="Pelin A."/>
            <person name="Brachmann A."/>
            <person name="Corradi N."/>
        </authorList>
    </citation>
    <scope>NUCLEOTIDE SEQUENCE [LARGE SCALE GENOMIC DNA]</scope>
    <source>
        <strain evidence="3 4">A1</strain>
    </source>
</reference>
<evidence type="ECO:0000313" key="1">
    <source>
        <dbReference type="EMBL" id="CAB5365342.1"/>
    </source>
</evidence>
<reference evidence="3 4" key="3">
    <citation type="submission" date="2017-10" db="EMBL/GenBank/DDBJ databases">
        <title>Extensive intraspecific genome diversity in a model arbuscular mycorrhizal fungus.</title>
        <authorList>
            <person name="Chen E.C.H."/>
            <person name="Morin E."/>
            <person name="Baudet D."/>
            <person name="Noel J."/>
            <person name="Ndikumana S."/>
            <person name="Charron P."/>
            <person name="St-Onge C."/>
            <person name="Giorgi J."/>
            <person name="Grigoriev I.V."/>
            <person name="Roux C."/>
            <person name="Martin F.M."/>
            <person name="Corradi N."/>
        </authorList>
    </citation>
    <scope>NUCLEOTIDE SEQUENCE [LARGE SCALE GENOMIC DNA]</scope>
    <source>
        <strain evidence="3 4">A1</strain>
    </source>
</reference>
<evidence type="ECO:0000313" key="3">
    <source>
        <dbReference type="EMBL" id="PKC54900.1"/>
    </source>
</evidence>
<dbReference type="OrthoDB" id="2320353at2759"/>
<dbReference type="VEuPathDB" id="FungiDB:RhiirFUN_014110"/>
<dbReference type="AlphaFoldDB" id="A0A2I1FDK4"/>
<dbReference type="EMBL" id="LLXH01002909">
    <property type="protein sequence ID" value="PKC54900.1"/>
    <property type="molecule type" value="Genomic_DNA"/>
</dbReference>
<dbReference type="Proteomes" id="UP000684084">
    <property type="component" value="Unassembled WGS sequence"/>
</dbReference>
<organism evidence="2 5">
    <name type="scientific">Rhizophagus irregularis</name>
    <dbReference type="NCBI Taxonomy" id="588596"/>
    <lineage>
        <taxon>Eukaryota</taxon>
        <taxon>Fungi</taxon>
        <taxon>Fungi incertae sedis</taxon>
        <taxon>Mucoromycota</taxon>
        <taxon>Glomeromycotina</taxon>
        <taxon>Glomeromycetes</taxon>
        <taxon>Glomerales</taxon>
        <taxon>Glomeraceae</taxon>
        <taxon>Rhizophagus</taxon>
    </lineage>
</organism>
<evidence type="ECO:0000313" key="2">
    <source>
        <dbReference type="EMBL" id="PKB98780.1"/>
    </source>
</evidence>
<gene>
    <name evidence="1" type="ORF">CHRIB12_LOCUS10356</name>
    <name evidence="3" type="ORF">RhiirA1_403289</name>
    <name evidence="2" type="ORF">RhiirA5_383673</name>
</gene>
<dbReference type="VEuPathDB" id="FungiDB:RhiirA1_403289"/>
<evidence type="ECO:0000313" key="4">
    <source>
        <dbReference type="Proteomes" id="UP000232688"/>
    </source>
</evidence>
<dbReference type="Proteomes" id="UP000232688">
    <property type="component" value="Unassembled WGS sequence"/>
</dbReference>
<sequence length="118" mass="13937">MSNFDSSIPRQEFNLKYASEGDLTGSYEEVFELDSDFEEFTVRFSNALSEMIAHKEENDIEMKVYKGEYDSNIEVELEQVNVEHNFDNNQEERDEIIPNDEMKMKDLLAKNTMHFHLV</sequence>
<dbReference type="EMBL" id="CAGKOT010000021">
    <property type="protein sequence ID" value="CAB5365342.1"/>
    <property type="molecule type" value="Genomic_DNA"/>
</dbReference>
<reference evidence="2 5" key="2">
    <citation type="submission" date="2017-09" db="EMBL/GenBank/DDBJ databases">
        <title>Extensive intraspecific genome diversity in a model arbuscular mycorrhizal fungus.</title>
        <authorList>
            <person name="Chen E.C."/>
            <person name="Morin E."/>
            <person name="Beaudet D."/>
            <person name="Noel J."/>
            <person name="Ndikumana S."/>
            <person name="Charron P."/>
            <person name="St-Onge C."/>
            <person name="Giorgi J."/>
            <person name="Grigoriev I.V."/>
            <person name="Roux C."/>
            <person name="Martin F.M."/>
            <person name="Corradi N."/>
        </authorList>
    </citation>
    <scope>NUCLEOTIDE SEQUENCE [LARGE SCALE GENOMIC DNA]</scope>
    <source>
        <strain evidence="2 5">A5</strain>
    </source>
</reference>
<dbReference type="EMBL" id="LLXJ01002470">
    <property type="protein sequence ID" value="PKB98780.1"/>
    <property type="molecule type" value="Genomic_DNA"/>
</dbReference>
<reference evidence="1" key="5">
    <citation type="submission" date="2020-05" db="EMBL/GenBank/DDBJ databases">
        <authorList>
            <person name="Rincon C."/>
            <person name="Sanders R I."/>
            <person name="Robbins C."/>
            <person name="Chaturvedi A."/>
        </authorList>
    </citation>
    <scope>NUCLEOTIDE SEQUENCE</scope>
    <source>
        <strain evidence="1">CHB12</strain>
    </source>
</reference>